<dbReference type="EMBL" id="MN739207">
    <property type="protein sequence ID" value="QHS93555.1"/>
    <property type="molecule type" value="Genomic_DNA"/>
</dbReference>
<accession>A0A6C0BMD8</accession>
<feature type="compositionally biased region" description="Basic and acidic residues" evidence="1">
    <location>
        <begin position="38"/>
        <end position="48"/>
    </location>
</feature>
<protein>
    <submittedName>
        <fullName evidence="2">Uncharacterized protein</fullName>
    </submittedName>
</protein>
<sequence length="96" mass="10920">MAHSSGILQFPTSLLPEVLPSPKTLNLPATPFPSPKLPQEKKRTREWRQQNIGLKVNPPHHGYSVQRLPTSVDSQDLRQPSMYRGPTSRKCQYKCN</sequence>
<reference evidence="2" key="1">
    <citation type="journal article" date="2020" name="Nature">
        <title>Giant virus diversity and host interactions through global metagenomics.</title>
        <authorList>
            <person name="Schulz F."/>
            <person name="Roux S."/>
            <person name="Paez-Espino D."/>
            <person name="Jungbluth S."/>
            <person name="Walsh D.A."/>
            <person name="Denef V.J."/>
            <person name="McMahon K.D."/>
            <person name="Konstantinidis K.T."/>
            <person name="Eloe-Fadrosh E.A."/>
            <person name="Kyrpides N.C."/>
            <person name="Woyke T."/>
        </authorList>
    </citation>
    <scope>NUCLEOTIDE SEQUENCE</scope>
    <source>
        <strain evidence="2">GVMAG-M-3300018080-19</strain>
    </source>
</reference>
<dbReference type="AlphaFoldDB" id="A0A6C0BMD8"/>
<evidence type="ECO:0000256" key="1">
    <source>
        <dbReference type="SAM" id="MobiDB-lite"/>
    </source>
</evidence>
<evidence type="ECO:0000313" key="2">
    <source>
        <dbReference type="EMBL" id="QHS93555.1"/>
    </source>
</evidence>
<feature type="region of interest" description="Disordered" evidence="1">
    <location>
        <begin position="21"/>
        <end position="96"/>
    </location>
</feature>
<organism evidence="2">
    <name type="scientific">viral metagenome</name>
    <dbReference type="NCBI Taxonomy" id="1070528"/>
    <lineage>
        <taxon>unclassified sequences</taxon>
        <taxon>metagenomes</taxon>
        <taxon>organismal metagenomes</taxon>
    </lineage>
</organism>
<proteinExistence type="predicted"/>
<name>A0A6C0BMD8_9ZZZZ</name>
<feature type="compositionally biased region" description="Polar residues" evidence="1">
    <location>
        <begin position="67"/>
        <end position="78"/>
    </location>
</feature>